<comment type="caution">
    <text evidence="1">The sequence shown here is derived from an EMBL/GenBank/DDBJ whole genome shotgun (WGS) entry which is preliminary data.</text>
</comment>
<name>A0A1U7NZ98_9DEIO</name>
<proteinExistence type="predicted"/>
<gene>
    <name evidence="1" type="ORF">BOO71_0006421</name>
</gene>
<dbReference type="AlphaFoldDB" id="A0A1U7NZ98"/>
<dbReference type="EMBL" id="MSTI01000070">
    <property type="protein sequence ID" value="OLV18239.1"/>
    <property type="molecule type" value="Genomic_DNA"/>
</dbReference>
<organism evidence="1 2">
    <name type="scientific">Deinococcus marmoris</name>
    <dbReference type="NCBI Taxonomy" id="249408"/>
    <lineage>
        <taxon>Bacteria</taxon>
        <taxon>Thermotogati</taxon>
        <taxon>Deinococcota</taxon>
        <taxon>Deinococci</taxon>
        <taxon>Deinococcales</taxon>
        <taxon>Deinococcaceae</taxon>
        <taxon>Deinococcus</taxon>
    </lineage>
</organism>
<keyword evidence="2" id="KW-1185">Reference proteome</keyword>
<evidence type="ECO:0000313" key="2">
    <source>
        <dbReference type="Proteomes" id="UP000186607"/>
    </source>
</evidence>
<evidence type="ECO:0000313" key="1">
    <source>
        <dbReference type="EMBL" id="OLV18239.1"/>
    </source>
</evidence>
<protein>
    <submittedName>
        <fullName evidence="1">Uncharacterized protein</fullName>
    </submittedName>
</protein>
<sequence>MRKLMNSKRTWTDRIYRLCGDRNADEYMDAVLSDMTRR</sequence>
<accession>A0A1U7NZ98</accession>
<reference evidence="1 2" key="1">
    <citation type="submission" date="2017-01" db="EMBL/GenBank/DDBJ databases">
        <title>Genome Analysis of Deinococcus marmoris KOPRI26562.</title>
        <authorList>
            <person name="Kim J.H."/>
            <person name="Oh H.-M."/>
        </authorList>
    </citation>
    <scope>NUCLEOTIDE SEQUENCE [LARGE SCALE GENOMIC DNA]</scope>
    <source>
        <strain evidence="1 2">KOPRI26562</strain>
    </source>
</reference>
<dbReference type="Proteomes" id="UP000186607">
    <property type="component" value="Unassembled WGS sequence"/>
</dbReference>